<evidence type="ECO:0000313" key="16">
    <source>
        <dbReference type="EMBL" id="KAK3223825.1"/>
    </source>
</evidence>
<evidence type="ECO:0000256" key="12">
    <source>
        <dbReference type="ARBA" id="ARBA00023242"/>
    </source>
</evidence>
<dbReference type="InterPro" id="IPR027421">
    <property type="entry name" value="DNA_pol_lamdba_lyase_dom_sf"/>
</dbReference>
<evidence type="ECO:0000259" key="15">
    <source>
        <dbReference type="Pfam" id="PF21136"/>
    </source>
</evidence>
<evidence type="ECO:0000256" key="7">
    <source>
        <dbReference type="ARBA" id="ARBA00022763"/>
    </source>
</evidence>
<gene>
    <name evidence="16" type="ORF">Dsin_010850</name>
</gene>
<evidence type="ECO:0000256" key="11">
    <source>
        <dbReference type="ARBA" id="ARBA00023204"/>
    </source>
</evidence>
<organism evidence="16 17">
    <name type="scientific">Dipteronia sinensis</name>
    <dbReference type="NCBI Taxonomy" id="43782"/>
    <lineage>
        <taxon>Eukaryota</taxon>
        <taxon>Viridiplantae</taxon>
        <taxon>Streptophyta</taxon>
        <taxon>Embryophyta</taxon>
        <taxon>Tracheophyta</taxon>
        <taxon>Spermatophyta</taxon>
        <taxon>Magnoliopsida</taxon>
        <taxon>eudicotyledons</taxon>
        <taxon>Gunneridae</taxon>
        <taxon>Pentapetalae</taxon>
        <taxon>rosids</taxon>
        <taxon>malvids</taxon>
        <taxon>Sapindales</taxon>
        <taxon>Sapindaceae</taxon>
        <taxon>Hippocastanoideae</taxon>
        <taxon>Acereae</taxon>
        <taxon>Dipteronia</taxon>
    </lineage>
</organism>
<keyword evidence="6 13" id="KW-0255">Endonuclease</keyword>
<comment type="cofactor">
    <cofactor evidence="1 13">
        <name>Mg(2+)</name>
        <dbReference type="ChEBI" id="CHEBI:18420"/>
    </cofactor>
</comment>
<keyword evidence="5 13" id="KW-0479">Metal-binding</keyword>
<keyword evidence="4 13" id="KW-0540">Nuclease</keyword>
<dbReference type="GO" id="GO:0006308">
    <property type="term" value="P:DNA catabolic process"/>
    <property type="evidence" value="ECO:0007669"/>
    <property type="project" value="UniProtKB-UniRule"/>
</dbReference>
<keyword evidence="8 13" id="KW-0378">Hydrolase</keyword>
<evidence type="ECO:0000256" key="14">
    <source>
        <dbReference type="SAM" id="MobiDB-lite"/>
    </source>
</evidence>
<evidence type="ECO:0000256" key="1">
    <source>
        <dbReference type="ARBA" id="ARBA00001946"/>
    </source>
</evidence>
<dbReference type="EC" id="3.1.22.-" evidence="13"/>
<dbReference type="InterPro" id="IPR036388">
    <property type="entry name" value="WH-like_DNA-bd_sf"/>
</dbReference>
<dbReference type="GO" id="GO:0005634">
    <property type="term" value="C:nucleus"/>
    <property type="evidence" value="ECO:0007669"/>
    <property type="project" value="UniProtKB-SubCell"/>
</dbReference>
<dbReference type="GO" id="GO:0048476">
    <property type="term" value="C:Holliday junction resolvase complex"/>
    <property type="evidence" value="ECO:0007669"/>
    <property type="project" value="UniProtKB-UniRule"/>
</dbReference>
<dbReference type="GO" id="GO:0046872">
    <property type="term" value="F:metal ion binding"/>
    <property type="evidence" value="ECO:0007669"/>
    <property type="project" value="UniProtKB-UniRule"/>
</dbReference>
<comment type="subcellular location">
    <subcellularLocation>
        <location evidence="2 13">Nucleus</location>
    </subcellularLocation>
</comment>
<accession>A0AAE0EET2</accession>
<dbReference type="InterPro" id="IPR047417">
    <property type="entry name" value="WHD_MUS81"/>
</dbReference>
<evidence type="ECO:0000256" key="3">
    <source>
        <dbReference type="ARBA" id="ARBA00010015"/>
    </source>
</evidence>
<keyword evidence="11 13" id="KW-0234">DNA repair</keyword>
<keyword evidence="10 13" id="KW-0233">DNA recombination</keyword>
<name>A0AAE0EET2_9ROSI</name>
<dbReference type="GO" id="GO:0000712">
    <property type="term" value="P:resolution of meiotic recombination intermediates"/>
    <property type="evidence" value="ECO:0007669"/>
    <property type="project" value="TreeGrafter"/>
</dbReference>
<comment type="caution">
    <text evidence="16">The sequence shown here is derived from an EMBL/GenBank/DDBJ whole genome shotgun (WGS) entry which is preliminary data.</text>
</comment>
<evidence type="ECO:0000313" key="17">
    <source>
        <dbReference type="Proteomes" id="UP001281410"/>
    </source>
</evidence>
<evidence type="ECO:0000256" key="6">
    <source>
        <dbReference type="ARBA" id="ARBA00022759"/>
    </source>
</evidence>
<feature type="compositionally biased region" description="Basic residues" evidence="14">
    <location>
        <begin position="99"/>
        <end position="109"/>
    </location>
</feature>
<proteinExistence type="inferred from homology"/>
<comment type="subunit">
    <text evidence="13">Interacts with EME1.</text>
</comment>
<feature type="region of interest" description="Disordered" evidence="14">
    <location>
        <begin position="85"/>
        <end position="110"/>
    </location>
</feature>
<dbReference type="GO" id="GO:0048257">
    <property type="term" value="F:3'-flap endonuclease activity"/>
    <property type="evidence" value="ECO:0007669"/>
    <property type="project" value="TreeGrafter"/>
</dbReference>
<reference evidence="16" key="1">
    <citation type="journal article" date="2023" name="Plant J.">
        <title>Genome sequences and population genomics provide insights into the demographic history, inbreeding, and mutation load of two 'living fossil' tree species of Dipteronia.</title>
        <authorList>
            <person name="Feng Y."/>
            <person name="Comes H.P."/>
            <person name="Chen J."/>
            <person name="Zhu S."/>
            <person name="Lu R."/>
            <person name="Zhang X."/>
            <person name="Li P."/>
            <person name="Qiu J."/>
            <person name="Olsen K.M."/>
            <person name="Qiu Y."/>
        </authorList>
    </citation>
    <scope>NUCLEOTIDE SEQUENCE</scope>
    <source>
        <strain evidence="16">NBL</strain>
    </source>
</reference>
<dbReference type="FunFam" id="1.10.10.10:FF:000307">
    <property type="entry name" value="Crossover junction endonuclease MUS81"/>
    <property type="match status" value="1"/>
</dbReference>
<dbReference type="Pfam" id="PF21136">
    <property type="entry name" value="WHD_MUS81"/>
    <property type="match status" value="1"/>
</dbReference>
<comment type="function">
    <text evidence="13">Interacts with EME1 to form a DNA structure-specific endonuclease with substrate preference for branched DNA structures with a 5'-end at the branch nick. Typical substrates include 3'-flap structures, D-loops, replication forks and nicked Holliday junctions. May be required in mitosis for the processing of stalled or collapsed replication fork intermediates. May be required in meiosis for the repair of meiosis-specific double strand breaks subsequent to single-end invasion (SEI).</text>
</comment>
<dbReference type="AlphaFoldDB" id="A0AAE0EET2"/>
<dbReference type="GO" id="GO:0000727">
    <property type="term" value="P:double-strand break repair via break-induced replication"/>
    <property type="evidence" value="ECO:0007669"/>
    <property type="project" value="UniProtKB-UniRule"/>
</dbReference>
<dbReference type="CDD" id="cd21036">
    <property type="entry name" value="WH_MUS81"/>
    <property type="match status" value="1"/>
</dbReference>
<dbReference type="InterPro" id="IPR033309">
    <property type="entry name" value="Mus81"/>
</dbReference>
<dbReference type="Gene3D" id="1.10.150.110">
    <property type="entry name" value="DNA polymerase beta, N-terminal domain-like"/>
    <property type="match status" value="1"/>
</dbReference>
<dbReference type="GO" id="GO:0031573">
    <property type="term" value="P:mitotic intra-S DNA damage checkpoint signaling"/>
    <property type="evidence" value="ECO:0007669"/>
    <property type="project" value="TreeGrafter"/>
</dbReference>
<feature type="domain" description="MUS81 winged helix" evidence="15">
    <location>
        <begin position="113"/>
        <end position="211"/>
    </location>
</feature>
<keyword evidence="9 13" id="KW-0460">Magnesium</keyword>
<evidence type="ECO:0000256" key="10">
    <source>
        <dbReference type="ARBA" id="ARBA00023172"/>
    </source>
</evidence>
<sequence length="227" mass="25425">MENHTKRRVVCPENEELAMYMLQKRQEMAEKPKGLSENIDMTLSKAYNNICDSKQPIKTLKDMSQIKGVGKWILKLMQEFFRADSGNSEPEDLTDKGKQSKGTKAKGTKHYMPQRNSVAYALLITLYRGIANGNEFMRKQELIDAAEASGLSRAPIAPEKGKGKPGQFGSSPREWYSGWSCMKTLVTKGLVVKSSCPAKYMLTQEGHEAARECLTRSGSGRSHRERG</sequence>
<evidence type="ECO:0000256" key="4">
    <source>
        <dbReference type="ARBA" id="ARBA00022722"/>
    </source>
</evidence>
<dbReference type="Gene3D" id="1.10.10.10">
    <property type="entry name" value="Winged helix-like DNA-binding domain superfamily/Winged helix DNA-binding domain"/>
    <property type="match status" value="1"/>
</dbReference>
<dbReference type="GO" id="GO:0008821">
    <property type="term" value="F:crossover junction DNA endonuclease activity"/>
    <property type="evidence" value="ECO:0007669"/>
    <property type="project" value="UniProtKB-UniRule"/>
</dbReference>
<dbReference type="Proteomes" id="UP001281410">
    <property type="component" value="Unassembled WGS sequence"/>
</dbReference>
<keyword evidence="17" id="KW-1185">Reference proteome</keyword>
<dbReference type="GO" id="GO:0003677">
    <property type="term" value="F:DNA binding"/>
    <property type="evidence" value="ECO:0007669"/>
    <property type="project" value="UniProtKB-UniRule"/>
</dbReference>
<dbReference type="EMBL" id="JANJYJ010000003">
    <property type="protein sequence ID" value="KAK3223825.1"/>
    <property type="molecule type" value="Genomic_DNA"/>
</dbReference>
<evidence type="ECO:0000256" key="8">
    <source>
        <dbReference type="ARBA" id="ARBA00022801"/>
    </source>
</evidence>
<dbReference type="PANTHER" id="PTHR13451:SF0">
    <property type="entry name" value="CROSSOVER JUNCTION ENDONUCLEASE MUS81"/>
    <property type="match status" value="1"/>
</dbReference>
<keyword evidence="12 13" id="KW-0539">Nucleus</keyword>
<keyword evidence="7 13" id="KW-0227">DNA damage</keyword>
<comment type="similarity">
    <text evidence="3 13">Belongs to the XPF family.</text>
</comment>
<protein>
    <recommendedName>
        <fullName evidence="13">Crossover junction endonuclease MUS81</fullName>
        <ecNumber evidence="13">3.1.22.-</ecNumber>
    </recommendedName>
</protein>
<evidence type="ECO:0000256" key="2">
    <source>
        <dbReference type="ARBA" id="ARBA00004123"/>
    </source>
</evidence>
<dbReference type="PANTHER" id="PTHR13451">
    <property type="entry name" value="CLASS II CROSSOVER JUNCTION ENDONUCLEASE MUS81"/>
    <property type="match status" value="1"/>
</dbReference>
<evidence type="ECO:0000256" key="9">
    <source>
        <dbReference type="ARBA" id="ARBA00022842"/>
    </source>
</evidence>
<evidence type="ECO:0000256" key="5">
    <source>
        <dbReference type="ARBA" id="ARBA00022723"/>
    </source>
</evidence>
<evidence type="ECO:0000256" key="13">
    <source>
        <dbReference type="RuleBase" id="RU369042"/>
    </source>
</evidence>